<dbReference type="InterPro" id="IPR050553">
    <property type="entry name" value="Thioredoxin_ResA/DsbE_sf"/>
</dbReference>
<dbReference type="InterPro" id="IPR000866">
    <property type="entry name" value="AhpC/TSA"/>
</dbReference>
<evidence type="ECO:0000313" key="3">
    <source>
        <dbReference type="EMBL" id="MDQ9171276.1"/>
    </source>
</evidence>
<organism evidence="3 4">
    <name type="scientific">Keguizhuia sedimenti</name>
    <dbReference type="NCBI Taxonomy" id="3064264"/>
    <lineage>
        <taxon>Bacteria</taxon>
        <taxon>Pseudomonadati</taxon>
        <taxon>Pseudomonadota</taxon>
        <taxon>Betaproteobacteria</taxon>
        <taxon>Burkholderiales</taxon>
        <taxon>Oxalobacteraceae</taxon>
        <taxon>Keguizhuia</taxon>
    </lineage>
</organism>
<dbReference type="Pfam" id="PF00578">
    <property type="entry name" value="AhpC-TSA"/>
    <property type="match status" value="1"/>
</dbReference>
<dbReference type="PROSITE" id="PS00194">
    <property type="entry name" value="THIOREDOXIN_1"/>
    <property type="match status" value="1"/>
</dbReference>
<protein>
    <submittedName>
        <fullName evidence="3">TlpA disulfide reductase family protein</fullName>
    </submittedName>
</protein>
<evidence type="ECO:0000313" key="4">
    <source>
        <dbReference type="Proteomes" id="UP001225596"/>
    </source>
</evidence>
<dbReference type="Proteomes" id="UP001225596">
    <property type="component" value="Unassembled WGS sequence"/>
</dbReference>
<dbReference type="CDD" id="cd02966">
    <property type="entry name" value="TlpA_like_family"/>
    <property type="match status" value="1"/>
</dbReference>
<dbReference type="PANTHER" id="PTHR42852">
    <property type="entry name" value="THIOL:DISULFIDE INTERCHANGE PROTEIN DSBE"/>
    <property type="match status" value="1"/>
</dbReference>
<name>A0ABU1BTI2_9BURK</name>
<reference evidence="3 4" key="1">
    <citation type="submission" date="2023-08" db="EMBL/GenBank/DDBJ databases">
        <title>Oxalobacteraceae gen .nov., isolated from river sludge outside the plant.</title>
        <authorList>
            <person name="Zhao S.Y."/>
        </authorList>
    </citation>
    <scope>NUCLEOTIDE SEQUENCE [LARGE SCALE GENOMIC DNA]</scope>
    <source>
        <strain evidence="3 4">R-40</strain>
    </source>
</reference>
<dbReference type="InterPro" id="IPR036249">
    <property type="entry name" value="Thioredoxin-like_sf"/>
</dbReference>
<keyword evidence="1" id="KW-0676">Redox-active center</keyword>
<evidence type="ECO:0000259" key="2">
    <source>
        <dbReference type="PROSITE" id="PS51352"/>
    </source>
</evidence>
<keyword evidence="4" id="KW-1185">Reference proteome</keyword>
<sequence length="174" mass="18690">MKRSYIVVAAIALASAALGIVVSTQRWSPDPPQDSATAALFRQSLPDAQAAIQPLSQWQGKTLVVNFWATWCAPCVDEMPELSALQQKSASKNIQIIGIGIDSAGNIKDFSLKHKITYPLYVAGVSGTELARKFGNQAGGLPFTVLVSPSGEVQKTYLGRLKMDELEKDLGLSL</sequence>
<comment type="caution">
    <text evidence="3">The sequence shown here is derived from an EMBL/GenBank/DDBJ whole genome shotgun (WGS) entry which is preliminary data.</text>
</comment>
<dbReference type="EMBL" id="JAUYVH010000008">
    <property type="protein sequence ID" value="MDQ9171276.1"/>
    <property type="molecule type" value="Genomic_DNA"/>
</dbReference>
<dbReference type="PANTHER" id="PTHR42852:SF13">
    <property type="entry name" value="PROTEIN DIPZ"/>
    <property type="match status" value="1"/>
</dbReference>
<dbReference type="InterPro" id="IPR013766">
    <property type="entry name" value="Thioredoxin_domain"/>
</dbReference>
<gene>
    <name evidence="3" type="ORF">Q8A64_12750</name>
</gene>
<dbReference type="PROSITE" id="PS51352">
    <property type="entry name" value="THIOREDOXIN_2"/>
    <property type="match status" value="1"/>
</dbReference>
<dbReference type="InterPro" id="IPR017937">
    <property type="entry name" value="Thioredoxin_CS"/>
</dbReference>
<proteinExistence type="predicted"/>
<feature type="domain" description="Thioredoxin" evidence="2">
    <location>
        <begin position="32"/>
        <end position="174"/>
    </location>
</feature>
<accession>A0ABU1BTI2</accession>
<dbReference type="SUPFAM" id="SSF52833">
    <property type="entry name" value="Thioredoxin-like"/>
    <property type="match status" value="1"/>
</dbReference>
<evidence type="ECO:0000256" key="1">
    <source>
        <dbReference type="ARBA" id="ARBA00023284"/>
    </source>
</evidence>
<dbReference type="RefSeq" id="WP_338437215.1">
    <property type="nucleotide sequence ID" value="NZ_JAUYVH010000008.1"/>
</dbReference>
<dbReference type="Gene3D" id="3.40.30.10">
    <property type="entry name" value="Glutaredoxin"/>
    <property type="match status" value="1"/>
</dbReference>